<feature type="chain" id="PRO_5045762118" evidence="6">
    <location>
        <begin position="25"/>
        <end position="466"/>
    </location>
</feature>
<name>A0ABS2RJV2_9ACTN</name>
<proteinExistence type="inferred from homology"/>
<sequence length="466" mass="47668">MRRTLIGVAALATIAAASLTPANAADPQIGINVVLKQDISAAVVKDLSRFGTVNDQYPDIDGVTMKVPSSALTKIRGLKYVAAANKDAKRVGKPVPSSPFEDTANGITTWNLDQIDVSEQGNPDQRTVAQTGAGVYVAVIDTGLVSSWRYYFGESRIASQYGIAFGGGGGDKGTVSTQPNKWSTDQNSHGTHVTSTILGYNLNGTPVGGVAPQSTVIPVKVLNQNGSGQSSAVAAGIMYVADLKASGKLGSAPVVINMSLGGPDLDAMEKAALDYAISKGVLIVAAAGNEGTAGMGYPGAYAPVISVAATGWTGEWQPGADGNPSNWWNADDVPDPTSAADTYITDFSSRQLSGQQLDLAAPGSWVVGPYQTNGQTSYYFLGGTSMASPHVAGAVALMLQKNHGLTQAQAETALKSSATPLPGGCRTVLTGPGGPTTQYCWETGSDTAEATGAGILNVPAALAATR</sequence>
<reference evidence="8 9" key="1">
    <citation type="submission" date="2021-01" db="EMBL/GenBank/DDBJ databases">
        <title>Sequencing the genomes of 1000 actinobacteria strains.</title>
        <authorList>
            <person name="Klenk H.-P."/>
        </authorList>
    </citation>
    <scope>NUCLEOTIDE SEQUENCE [LARGE SCALE GENOMIC DNA]</scope>
    <source>
        <strain evidence="8 9">DSM 18662</strain>
    </source>
</reference>
<evidence type="ECO:0000256" key="1">
    <source>
        <dbReference type="ARBA" id="ARBA00011073"/>
    </source>
</evidence>
<evidence type="ECO:0000313" key="8">
    <source>
        <dbReference type="EMBL" id="MBM7799281.1"/>
    </source>
</evidence>
<organism evidence="8 9">
    <name type="scientific">Microlunatus panaciterrae</name>
    <dbReference type="NCBI Taxonomy" id="400768"/>
    <lineage>
        <taxon>Bacteria</taxon>
        <taxon>Bacillati</taxon>
        <taxon>Actinomycetota</taxon>
        <taxon>Actinomycetes</taxon>
        <taxon>Propionibacteriales</taxon>
        <taxon>Propionibacteriaceae</taxon>
        <taxon>Microlunatus</taxon>
    </lineage>
</organism>
<dbReference type="GO" id="GO:0006508">
    <property type="term" value="P:proteolysis"/>
    <property type="evidence" value="ECO:0007669"/>
    <property type="project" value="UniProtKB-KW"/>
</dbReference>
<dbReference type="RefSeq" id="WP_204917932.1">
    <property type="nucleotide sequence ID" value="NZ_BAAAQP010000001.1"/>
</dbReference>
<feature type="active site" description="Charge relay system" evidence="5">
    <location>
        <position position="189"/>
    </location>
</feature>
<dbReference type="InterPro" id="IPR023828">
    <property type="entry name" value="Peptidase_S8_Ser-AS"/>
</dbReference>
<feature type="signal peptide" evidence="6">
    <location>
        <begin position="1"/>
        <end position="24"/>
    </location>
</feature>
<dbReference type="PANTHER" id="PTHR43806">
    <property type="entry name" value="PEPTIDASE S8"/>
    <property type="match status" value="1"/>
</dbReference>
<dbReference type="GO" id="GO:0008233">
    <property type="term" value="F:peptidase activity"/>
    <property type="evidence" value="ECO:0007669"/>
    <property type="project" value="UniProtKB-KW"/>
</dbReference>
<feature type="active site" description="Charge relay system" evidence="5">
    <location>
        <position position="385"/>
    </location>
</feature>
<feature type="active site" description="Charge relay system" evidence="5">
    <location>
        <position position="141"/>
    </location>
</feature>
<dbReference type="Pfam" id="PF00082">
    <property type="entry name" value="Peptidase_S8"/>
    <property type="match status" value="1"/>
</dbReference>
<dbReference type="InterPro" id="IPR036852">
    <property type="entry name" value="Peptidase_S8/S53_dom_sf"/>
</dbReference>
<comment type="caution">
    <text evidence="8">The sequence shown here is derived from an EMBL/GenBank/DDBJ whole genome shotgun (WGS) entry which is preliminary data.</text>
</comment>
<dbReference type="EMBL" id="JAFBCF010000001">
    <property type="protein sequence ID" value="MBM7799281.1"/>
    <property type="molecule type" value="Genomic_DNA"/>
</dbReference>
<evidence type="ECO:0000256" key="3">
    <source>
        <dbReference type="ARBA" id="ARBA00022801"/>
    </source>
</evidence>
<dbReference type="Gene3D" id="3.40.50.200">
    <property type="entry name" value="Peptidase S8/S53 domain"/>
    <property type="match status" value="1"/>
</dbReference>
<keyword evidence="3 5" id="KW-0378">Hydrolase</keyword>
<keyword evidence="2 5" id="KW-0645">Protease</keyword>
<dbReference type="Proteomes" id="UP000704762">
    <property type="component" value="Unassembled WGS sequence"/>
</dbReference>
<dbReference type="PRINTS" id="PR00723">
    <property type="entry name" value="SUBTILISIN"/>
</dbReference>
<evidence type="ECO:0000256" key="4">
    <source>
        <dbReference type="ARBA" id="ARBA00022825"/>
    </source>
</evidence>
<keyword evidence="6" id="KW-0732">Signal</keyword>
<dbReference type="PROSITE" id="PS00137">
    <property type="entry name" value="SUBTILASE_HIS"/>
    <property type="match status" value="1"/>
</dbReference>
<protein>
    <submittedName>
        <fullName evidence="8">Subtilisin family serine protease</fullName>
    </submittedName>
</protein>
<keyword evidence="9" id="KW-1185">Reference proteome</keyword>
<dbReference type="InterPro" id="IPR050131">
    <property type="entry name" value="Peptidase_S8_subtilisin-like"/>
</dbReference>
<dbReference type="PROSITE" id="PS51892">
    <property type="entry name" value="SUBTILASE"/>
    <property type="match status" value="1"/>
</dbReference>
<evidence type="ECO:0000259" key="7">
    <source>
        <dbReference type="Pfam" id="PF00082"/>
    </source>
</evidence>
<dbReference type="SUPFAM" id="SSF52743">
    <property type="entry name" value="Subtilisin-like"/>
    <property type="match status" value="1"/>
</dbReference>
<evidence type="ECO:0000313" key="9">
    <source>
        <dbReference type="Proteomes" id="UP000704762"/>
    </source>
</evidence>
<evidence type="ECO:0000256" key="2">
    <source>
        <dbReference type="ARBA" id="ARBA00022670"/>
    </source>
</evidence>
<dbReference type="PANTHER" id="PTHR43806:SF11">
    <property type="entry name" value="CEREVISIN-RELATED"/>
    <property type="match status" value="1"/>
</dbReference>
<dbReference type="InterPro" id="IPR022398">
    <property type="entry name" value="Peptidase_S8_His-AS"/>
</dbReference>
<dbReference type="InterPro" id="IPR015500">
    <property type="entry name" value="Peptidase_S8_subtilisin-rel"/>
</dbReference>
<comment type="similarity">
    <text evidence="1 5">Belongs to the peptidase S8 family.</text>
</comment>
<feature type="domain" description="Peptidase S8/S53" evidence="7">
    <location>
        <begin position="132"/>
        <end position="421"/>
    </location>
</feature>
<dbReference type="PROSITE" id="PS00138">
    <property type="entry name" value="SUBTILASE_SER"/>
    <property type="match status" value="1"/>
</dbReference>
<evidence type="ECO:0000256" key="6">
    <source>
        <dbReference type="SAM" id="SignalP"/>
    </source>
</evidence>
<accession>A0ABS2RJV2</accession>
<evidence type="ECO:0000256" key="5">
    <source>
        <dbReference type="PROSITE-ProRule" id="PRU01240"/>
    </source>
</evidence>
<dbReference type="InterPro" id="IPR000209">
    <property type="entry name" value="Peptidase_S8/S53_dom"/>
</dbReference>
<gene>
    <name evidence="8" type="ORF">JOE57_002202</name>
</gene>
<keyword evidence="4 5" id="KW-0720">Serine protease</keyword>